<dbReference type="GO" id="GO:0006086">
    <property type="term" value="P:pyruvate decarboxylation to acetyl-CoA"/>
    <property type="evidence" value="ECO:0007669"/>
    <property type="project" value="TreeGrafter"/>
</dbReference>
<dbReference type="Gene3D" id="3.40.50.970">
    <property type="match status" value="1"/>
</dbReference>
<dbReference type="GO" id="GO:0004739">
    <property type="term" value="F:pyruvate dehydrogenase (acetyl-transferring) activity"/>
    <property type="evidence" value="ECO:0007669"/>
    <property type="project" value="TreeGrafter"/>
</dbReference>
<dbReference type="AlphaFoldDB" id="A0A7D5L8K5"/>
<dbReference type="RefSeq" id="WP_179266881.1">
    <property type="nucleotide sequence ID" value="NZ_CP058579.1"/>
</dbReference>
<evidence type="ECO:0000256" key="2">
    <source>
        <dbReference type="ARBA" id="ARBA00023002"/>
    </source>
</evidence>
<sequence>MESLLLTRRCEEKALKIHELEGVPELPHLSIGQEAVGVGATAAVAKTDFVAPSLRTRAAILMRMPLDTVVAGMFGTEAGPSSGRTTQHHVGSTEHRILGTTGLVGSHLNTAVGVGLTSKLLDRKFVSLVFFGDGTTTRGEFHTALNFASVFQLPVVFVIENNQWTEATPVEKITPVDDLVDFIGSYLPKRIVDGQDADEVAEATEEAANRARNGEGPTLIEAKTFRYRPHAEIMQDQRDSDQLERWKERDPVDIYRSRLLEADIVDETWIRDTDEQIRQQVDEAFEAAQEDSLPEEEAMYHVYSDADVGPEGTVTDD</sequence>
<accession>A0A7D5L8K5</accession>
<dbReference type="InterPro" id="IPR001017">
    <property type="entry name" value="DH_E1"/>
</dbReference>
<keyword evidence="3" id="KW-0786">Thiamine pyrophosphate</keyword>
<comment type="cofactor">
    <cofactor evidence="1">
        <name>thiamine diphosphate</name>
        <dbReference type="ChEBI" id="CHEBI:58937"/>
    </cofactor>
</comment>
<evidence type="ECO:0000313" key="5">
    <source>
        <dbReference type="EMBL" id="QLG60295.1"/>
    </source>
</evidence>
<dbReference type="PANTHER" id="PTHR11516:SF41">
    <property type="entry name" value="3-METHYL-2-OXOBUTANOATE DEHYDROGENASE SUBUNIT ALPHA"/>
    <property type="match status" value="1"/>
</dbReference>
<dbReference type="Proteomes" id="UP000509626">
    <property type="component" value="Chromosome"/>
</dbReference>
<evidence type="ECO:0000256" key="3">
    <source>
        <dbReference type="ARBA" id="ARBA00023052"/>
    </source>
</evidence>
<dbReference type="SUPFAM" id="SSF52518">
    <property type="entry name" value="Thiamin diphosphate-binding fold (THDP-binding)"/>
    <property type="match status" value="1"/>
</dbReference>
<keyword evidence="2" id="KW-0560">Oxidoreductase</keyword>
<protein>
    <submittedName>
        <fullName evidence="5">Thiamine pyrophosphate-dependent dehydrogenase E1 component subunit alpha</fullName>
    </submittedName>
</protein>
<dbReference type="InterPro" id="IPR050642">
    <property type="entry name" value="PDH_E1_Alpha_Subunit"/>
</dbReference>
<dbReference type="KEGG" id="halu:HUG12_00360"/>
<dbReference type="Pfam" id="PF00676">
    <property type="entry name" value="E1_dh"/>
    <property type="match status" value="1"/>
</dbReference>
<keyword evidence="6" id="KW-1185">Reference proteome</keyword>
<evidence type="ECO:0000259" key="4">
    <source>
        <dbReference type="Pfam" id="PF00676"/>
    </source>
</evidence>
<dbReference type="CDD" id="cd02000">
    <property type="entry name" value="TPP_E1_PDC_ADC_BCADC"/>
    <property type="match status" value="1"/>
</dbReference>
<dbReference type="PANTHER" id="PTHR11516">
    <property type="entry name" value="PYRUVATE DEHYDROGENASE E1 COMPONENT, ALPHA SUBUNIT BACTERIAL AND ORGANELLAR"/>
    <property type="match status" value="1"/>
</dbReference>
<feature type="domain" description="Dehydrogenase E1 component" evidence="4">
    <location>
        <begin position="6"/>
        <end position="294"/>
    </location>
</feature>
<name>A0A7D5L8K5_9EURY</name>
<dbReference type="InterPro" id="IPR029061">
    <property type="entry name" value="THDP-binding"/>
</dbReference>
<dbReference type="GeneID" id="56035865"/>
<dbReference type="OrthoDB" id="25266at2157"/>
<proteinExistence type="predicted"/>
<reference evidence="5 6" key="1">
    <citation type="submission" date="2020-06" db="EMBL/GenBank/DDBJ databases">
        <title>NJ-3-1, isolated from saline soil.</title>
        <authorList>
            <person name="Cui H.L."/>
            <person name="Shi X."/>
        </authorList>
    </citation>
    <scope>NUCLEOTIDE SEQUENCE [LARGE SCALE GENOMIC DNA]</scope>
    <source>
        <strain evidence="5 6">NJ-3-1</strain>
    </source>
</reference>
<evidence type="ECO:0000256" key="1">
    <source>
        <dbReference type="ARBA" id="ARBA00001964"/>
    </source>
</evidence>
<organism evidence="5 6">
    <name type="scientific">Halorarum salinum</name>
    <dbReference type="NCBI Taxonomy" id="2743089"/>
    <lineage>
        <taxon>Archaea</taxon>
        <taxon>Methanobacteriati</taxon>
        <taxon>Methanobacteriota</taxon>
        <taxon>Stenosarchaea group</taxon>
        <taxon>Halobacteria</taxon>
        <taxon>Halobacteriales</taxon>
        <taxon>Haloferacaceae</taxon>
        <taxon>Halorarum</taxon>
    </lineage>
</organism>
<evidence type="ECO:0000313" key="6">
    <source>
        <dbReference type="Proteomes" id="UP000509626"/>
    </source>
</evidence>
<gene>
    <name evidence="5" type="ORF">HUG12_00360</name>
</gene>
<dbReference type="EMBL" id="CP058579">
    <property type="protein sequence ID" value="QLG60295.1"/>
    <property type="molecule type" value="Genomic_DNA"/>
</dbReference>